<reference evidence="7 8" key="1">
    <citation type="submission" date="2019-03" db="EMBL/GenBank/DDBJ databases">
        <title>First draft genome of Liparis tanakae, snailfish: a comprehensive survey of snailfish specific genes.</title>
        <authorList>
            <person name="Kim W."/>
            <person name="Song I."/>
            <person name="Jeong J.-H."/>
            <person name="Kim D."/>
            <person name="Kim S."/>
            <person name="Ryu S."/>
            <person name="Song J.Y."/>
            <person name="Lee S.K."/>
        </authorList>
    </citation>
    <scope>NUCLEOTIDE SEQUENCE [LARGE SCALE GENOMIC DNA]</scope>
    <source>
        <tissue evidence="7">Muscle</tissue>
    </source>
</reference>
<keyword evidence="4" id="KW-0804">Transcription</keyword>
<feature type="compositionally biased region" description="Low complexity" evidence="6">
    <location>
        <begin position="38"/>
        <end position="53"/>
    </location>
</feature>
<feature type="region of interest" description="Disordered" evidence="6">
    <location>
        <begin position="426"/>
        <end position="469"/>
    </location>
</feature>
<dbReference type="OrthoDB" id="6099906at2759"/>
<keyword evidence="7" id="KW-0675">Receptor</keyword>
<feature type="region of interest" description="Disordered" evidence="6">
    <location>
        <begin position="378"/>
        <end position="407"/>
    </location>
</feature>
<dbReference type="Proteomes" id="UP000314294">
    <property type="component" value="Unassembled WGS sequence"/>
</dbReference>
<sequence>MVHQNVHDLVHTEDREMFRCQLHFALKPSDAHSDVRSQDGQSSSKAGSSSGSSLPQYVPPENSSFLDRSFCCRLRCLLDNASGFLALNFNGRLKYLHLQGSSSPPQLALFAIATPLQPPSVMAIRTKTLIFQSKHRMDFAPMGIDTRGKLVLGYTEVELVTTGSGYQFIHAADMIDEDRRQRLHVLPAADQSGPLVVGSGQRPGVLYDVALEPIPGLPGGVSPGAAEQPAAPEKPLDPASLLGSLLRQDCSVYSRPPEPSVQLPAFGQIEDEDEDLEPPPSAVERAFLDSHAVLSVPSQTRGSRAVAGESVMDSLEQILGDIVDGGLEGLDVEESELRDWEDTLARLSDERDGVSGDVNHILANDVFSYVEEALRRESAPQGSLPASGSFDASSVHAQHPGSAWQRAPDATSLFAQQAPFGDALERCRNAPRGHSSAQWPPGSGGGSSNRGNQTMSTHAHTRSRPPSVSVYQTTQYTLTGSQQLQGPPAWQQLHRHTPTHSSHAGRSSCMYERREGGEPSAGRSGRSGPLLGPPCSRGNANVLLVRPRAGGDLGPGAAAGRTDVDDVRSGAARSEFPLESGTIQSSFFCWTGDAQISNVSMNGVVDPFAFSALSTGSFNLHQNSGT</sequence>
<dbReference type="AlphaFoldDB" id="A0A4Z2HRH0"/>
<accession>A0A4Z2HRH0</accession>
<dbReference type="PANTHER" id="PTHR10649:SF17">
    <property type="entry name" value="ARYL HYDROCARBON RECEPTOR 2"/>
    <property type="match status" value="1"/>
</dbReference>
<feature type="compositionally biased region" description="Polar residues" evidence="6">
    <location>
        <begin position="449"/>
        <end position="469"/>
    </location>
</feature>
<dbReference type="GO" id="GO:0000976">
    <property type="term" value="F:transcription cis-regulatory region binding"/>
    <property type="evidence" value="ECO:0007669"/>
    <property type="project" value="TreeGrafter"/>
</dbReference>
<organism evidence="7 8">
    <name type="scientific">Liparis tanakae</name>
    <name type="common">Tanaka's snailfish</name>
    <dbReference type="NCBI Taxonomy" id="230148"/>
    <lineage>
        <taxon>Eukaryota</taxon>
        <taxon>Metazoa</taxon>
        <taxon>Chordata</taxon>
        <taxon>Craniata</taxon>
        <taxon>Vertebrata</taxon>
        <taxon>Euteleostomi</taxon>
        <taxon>Actinopterygii</taxon>
        <taxon>Neopterygii</taxon>
        <taxon>Teleostei</taxon>
        <taxon>Neoteleostei</taxon>
        <taxon>Acanthomorphata</taxon>
        <taxon>Eupercaria</taxon>
        <taxon>Perciformes</taxon>
        <taxon>Cottioidei</taxon>
        <taxon>Cottales</taxon>
        <taxon>Liparidae</taxon>
        <taxon>Liparis</taxon>
    </lineage>
</organism>
<keyword evidence="8" id="KW-1185">Reference proteome</keyword>
<dbReference type="GO" id="GO:0005634">
    <property type="term" value="C:nucleus"/>
    <property type="evidence" value="ECO:0007669"/>
    <property type="project" value="UniProtKB-SubCell"/>
</dbReference>
<evidence type="ECO:0000313" key="8">
    <source>
        <dbReference type="Proteomes" id="UP000314294"/>
    </source>
</evidence>
<evidence type="ECO:0000256" key="3">
    <source>
        <dbReference type="ARBA" id="ARBA00023125"/>
    </source>
</evidence>
<dbReference type="GO" id="GO:0034751">
    <property type="term" value="C:aryl hydrocarbon receptor complex"/>
    <property type="evidence" value="ECO:0007669"/>
    <property type="project" value="TreeGrafter"/>
</dbReference>
<proteinExistence type="predicted"/>
<feature type="compositionally biased region" description="Polar residues" evidence="6">
    <location>
        <begin position="380"/>
        <end position="396"/>
    </location>
</feature>
<keyword evidence="5" id="KW-0539">Nucleus</keyword>
<comment type="caution">
    <text evidence="7">The sequence shown here is derived from an EMBL/GenBank/DDBJ whole genome shotgun (WGS) entry which is preliminary data.</text>
</comment>
<evidence type="ECO:0000256" key="2">
    <source>
        <dbReference type="ARBA" id="ARBA00023015"/>
    </source>
</evidence>
<evidence type="ECO:0000256" key="6">
    <source>
        <dbReference type="SAM" id="MobiDB-lite"/>
    </source>
</evidence>
<evidence type="ECO:0000256" key="5">
    <source>
        <dbReference type="ARBA" id="ARBA00023242"/>
    </source>
</evidence>
<feature type="region of interest" description="Disordered" evidence="6">
    <location>
        <begin position="31"/>
        <end position="57"/>
    </location>
</feature>
<dbReference type="Gene3D" id="3.30.450.20">
    <property type="entry name" value="PAS domain"/>
    <property type="match status" value="1"/>
</dbReference>
<evidence type="ECO:0000256" key="1">
    <source>
        <dbReference type="ARBA" id="ARBA00004123"/>
    </source>
</evidence>
<keyword evidence="3" id="KW-0238">DNA-binding</keyword>
<dbReference type="EMBL" id="SRLO01000194">
    <property type="protein sequence ID" value="TNN68171.1"/>
    <property type="molecule type" value="Genomic_DNA"/>
</dbReference>
<gene>
    <name evidence="7" type="primary">AHR_5</name>
    <name evidence="7" type="ORF">EYF80_021654</name>
</gene>
<comment type="subcellular location">
    <subcellularLocation>
        <location evidence="1">Nucleus</location>
    </subcellularLocation>
</comment>
<feature type="region of interest" description="Disordered" evidence="6">
    <location>
        <begin position="482"/>
        <end position="535"/>
    </location>
</feature>
<dbReference type="GO" id="GO:0006805">
    <property type="term" value="P:xenobiotic metabolic process"/>
    <property type="evidence" value="ECO:0007669"/>
    <property type="project" value="InterPro"/>
</dbReference>
<protein>
    <submittedName>
        <fullName evidence="7">Aryl hydrocarbon receptor</fullName>
    </submittedName>
</protein>
<name>A0A4Z2HRH0_9TELE</name>
<evidence type="ECO:0000313" key="7">
    <source>
        <dbReference type="EMBL" id="TNN68171.1"/>
    </source>
</evidence>
<dbReference type="GO" id="GO:0004879">
    <property type="term" value="F:nuclear receptor activity"/>
    <property type="evidence" value="ECO:0007669"/>
    <property type="project" value="TreeGrafter"/>
</dbReference>
<dbReference type="PANTHER" id="PTHR10649">
    <property type="entry name" value="ARYL HYDROCARBON RECEPTOR"/>
    <property type="match status" value="1"/>
</dbReference>
<evidence type="ECO:0000256" key="4">
    <source>
        <dbReference type="ARBA" id="ARBA00023163"/>
    </source>
</evidence>
<keyword evidence="2" id="KW-0805">Transcription regulation</keyword>
<dbReference type="InterPro" id="IPR039091">
    <property type="entry name" value="AHR/AHRR"/>
</dbReference>